<feature type="transmembrane region" description="Helical" evidence="7">
    <location>
        <begin position="217"/>
        <end position="238"/>
    </location>
</feature>
<keyword evidence="2 6" id="KW-0813">Transport</keyword>
<gene>
    <name evidence="8" type="ORF">SAMN05444401_1590</name>
</gene>
<dbReference type="EMBL" id="FQZO01000002">
    <property type="protein sequence ID" value="SHI85494.1"/>
    <property type="molecule type" value="Genomic_DNA"/>
</dbReference>
<keyword evidence="3 6" id="KW-0812">Transmembrane</keyword>
<organism evidence="8 9">
    <name type="scientific">Clostridium amylolyticum</name>
    <dbReference type="NCBI Taxonomy" id="1121298"/>
    <lineage>
        <taxon>Bacteria</taxon>
        <taxon>Bacillati</taxon>
        <taxon>Bacillota</taxon>
        <taxon>Clostridia</taxon>
        <taxon>Eubacteriales</taxon>
        <taxon>Clostridiaceae</taxon>
        <taxon>Clostridium</taxon>
    </lineage>
</organism>
<keyword evidence="4 7" id="KW-1133">Transmembrane helix</keyword>
<dbReference type="RefSeq" id="WP_073005317.1">
    <property type="nucleotide sequence ID" value="NZ_FQZO01000002.1"/>
</dbReference>
<protein>
    <recommendedName>
        <fullName evidence="6">Transporter</fullName>
    </recommendedName>
</protein>
<dbReference type="InterPro" id="IPR047218">
    <property type="entry name" value="YocR/YhdH-like"/>
</dbReference>
<evidence type="ECO:0000256" key="3">
    <source>
        <dbReference type="ARBA" id="ARBA00022692"/>
    </source>
</evidence>
<dbReference type="PANTHER" id="PTHR42948">
    <property type="entry name" value="TRANSPORTER"/>
    <property type="match status" value="1"/>
</dbReference>
<accession>A0A1M6EJ56</accession>
<dbReference type="SUPFAM" id="SSF161070">
    <property type="entry name" value="SNF-like"/>
    <property type="match status" value="1"/>
</dbReference>
<keyword evidence="9" id="KW-1185">Reference proteome</keyword>
<dbReference type="AlphaFoldDB" id="A0A1M6EJ56"/>
<dbReference type="GO" id="GO:0016020">
    <property type="term" value="C:membrane"/>
    <property type="evidence" value="ECO:0007669"/>
    <property type="project" value="UniProtKB-SubCell"/>
</dbReference>
<reference evidence="8 9" key="1">
    <citation type="submission" date="2016-11" db="EMBL/GenBank/DDBJ databases">
        <authorList>
            <person name="Jaros S."/>
            <person name="Januszkiewicz K."/>
            <person name="Wedrychowicz H."/>
        </authorList>
    </citation>
    <scope>NUCLEOTIDE SEQUENCE [LARGE SCALE GENOMIC DNA]</scope>
    <source>
        <strain evidence="8 9">DSM 21864</strain>
    </source>
</reference>
<comment type="subcellular location">
    <subcellularLocation>
        <location evidence="1">Membrane</location>
        <topology evidence="1">Multi-pass membrane protein</topology>
    </subcellularLocation>
</comment>
<evidence type="ECO:0000256" key="6">
    <source>
        <dbReference type="RuleBase" id="RU003732"/>
    </source>
</evidence>
<comment type="similarity">
    <text evidence="6">Belongs to the sodium:neurotransmitter symporter (SNF) (TC 2.A.22) family.</text>
</comment>
<keyword evidence="5 7" id="KW-0472">Membrane</keyword>
<dbReference type="NCBIfam" id="NF037979">
    <property type="entry name" value="Na_transp"/>
    <property type="match status" value="1"/>
</dbReference>
<dbReference type="STRING" id="1121298.SAMN05444401_1590"/>
<feature type="transmembrane region" description="Helical" evidence="7">
    <location>
        <begin position="341"/>
        <end position="363"/>
    </location>
</feature>
<dbReference type="PANTHER" id="PTHR42948:SF1">
    <property type="entry name" value="TRANSPORTER"/>
    <property type="match status" value="1"/>
</dbReference>
<keyword evidence="6" id="KW-0769">Symport</keyword>
<evidence type="ECO:0000256" key="2">
    <source>
        <dbReference type="ARBA" id="ARBA00022448"/>
    </source>
</evidence>
<feature type="transmembrane region" description="Helical" evidence="7">
    <location>
        <begin position="140"/>
        <end position="160"/>
    </location>
</feature>
<sequence length="447" mass="47985">MKRDNFGSKFGVLAAAAGSAVGLGNIWKFPYVTGKNGGGAFLLLYIACVALMGIPVMIAEFSLGRKTQANAVDAYKKLQGKGPWYLAGILAVITPFIILSFYSIIAGWVLSYVVGSATGKVVNISTGELGNYFTQVTSGVYTPMFWTFLVIVITAAIVIAGVQSGLEKYSKILMPALFVILVVLMIRSVTLKGSSQGLEFLFKPDFSKLTGTSVLEALGQAFYSLSLGMGIIITYGSYIKKDENLISLSAQVAITDTLVAILSGIVIFPAVFAYGLEPNSGPALIFITLPTVFHSMPFGSFFATLFFTLVAIAAITSTISLLEVSVAFITEKFKINRKVATIIIAFGTFLLSIPSSLSFGPWAEVTIFGKNIFDALDFLASNIFLPLGGIFVTLFVGYVWGINNAMVEITNEGAIKFNLKKLFTFVIKILAPIAIFLILLFSTGIIK</sequence>
<evidence type="ECO:0000256" key="4">
    <source>
        <dbReference type="ARBA" id="ARBA00022989"/>
    </source>
</evidence>
<feature type="transmembrane region" description="Helical" evidence="7">
    <location>
        <begin position="383"/>
        <end position="401"/>
    </location>
</feature>
<dbReference type="OrthoDB" id="9762833at2"/>
<evidence type="ECO:0000313" key="8">
    <source>
        <dbReference type="EMBL" id="SHI85494.1"/>
    </source>
</evidence>
<feature type="transmembrane region" description="Helical" evidence="7">
    <location>
        <begin position="296"/>
        <end position="329"/>
    </location>
</feature>
<dbReference type="PROSITE" id="PS50267">
    <property type="entry name" value="NA_NEUROTRAN_SYMP_3"/>
    <property type="match status" value="1"/>
</dbReference>
<dbReference type="InterPro" id="IPR037272">
    <property type="entry name" value="SNS_sf"/>
</dbReference>
<dbReference type="Pfam" id="PF00209">
    <property type="entry name" value="SNF"/>
    <property type="match status" value="2"/>
</dbReference>
<proteinExistence type="inferred from homology"/>
<evidence type="ECO:0000313" key="9">
    <source>
        <dbReference type="Proteomes" id="UP000184080"/>
    </source>
</evidence>
<dbReference type="CDD" id="cd10336">
    <property type="entry name" value="SLC6sbd_Tyt1-Like"/>
    <property type="match status" value="1"/>
</dbReference>
<name>A0A1M6EJ56_9CLOT</name>
<dbReference type="PROSITE" id="PS00610">
    <property type="entry name" value="NA_NEUROTRAN_SYMP_1"/>
    <property type="match status" value="1"/>
</dbReference>
<dbReference type="PRINTS" id="PR00176">
    <property type="entry name" value="NANEUSMPORT"/>
</dbReference>
<dbReference type="InterPro" id="IPR000175">
    <property type="entry name" value="Na/ntran_symport"/>
</dbReference>
<evidence type="ECO:0000256" key="1">
    <source>
        <dbReference type="ARBA" id="ARBA00004141"/>
    </source>
</evidence>
<feature type="transmembrane region" description="Helical" evidence="7">
    <location>
        <begin position="258"/>
        <end position="276"/>
    </location>
</feature>
<dbReference type="Proteomes" id="UP000184080">
    <property type="component" value="Unassembled WGS sequence"/>
</dbReference>
<feature type="transmembrane region" description="Helical" evidence="7">
    <location>
        <begin position="172"/>
        <end position="190"/>
    </location>
</feature>
<feature type="transmembrane region" description="Helical" evidence="7">
    <location>
        <begin position="84"/>
        <end position="110"/>
    </location>
</feature>
<evidence type="ECO:0000256" key="7">
    <source>
        <dbReference type="SAM" id="Phobius"/>
    </source>
</evidence>
<feature type="transmembrane region" description="Helical" evidence="7">
    <location>
        <begin position="422"/>
        <end position="446"/>
    </location>
</feature>
<evidence type="ECO:0000256" key="5">
    <source>
        <dbReference type="ARBA" id="ARBA00023136"/>
    </source>
</evidence>
<feature type="transmembrane region" description="Helical" evidence="7">
    <location>
        <begin position="38"/>
        <end position="63"/>
    </location>
</feature>
<dbReference type="GO" id="GO:0015293">
    <property type="term" value="F:symporter activity"/>
    <property type="evidence" value="ECO:0007669"/>
    <property type="project" value="UniProtKB-KW"/>
</dbReference>